<protein>
    <submittedName>
        <fullName evidence="1">Uncharacterized protein</fullName>
    </submittedName>
</protein>
<gene>
    <name evidence="1" type="ORF">PanWU01x14_050020</name>
</gene>
<keyword evidence="2" id="KW-1185">Reference proteome</keyword>
<proteinExistence type="predicted"/>
<name>A0A2P5DMS8_PARAD</name>
<sequence length="99" mass="11702">MFDCGKKISISDFALCRIFLLQSYSSSTLIKNFRMESKFSGRWSKIDQNNLERWQNKSRGTTKVRIRIDNSGRNSLEFVRGECILEFVKEYSIQVILYM</sequence>
<dbReference type="Proteomes" id="UP000237105">
    <property type="component" value="Unassembled WGS sequence"/>
</dbReference>
<reference evidence="2" key="1">
    <citation type="submission" date="2016-06" db="EMBL/GenBank/DDBJ databases">
        <title>Parallel loss of symbiosis genes in relatives of nitrogen-fixing non-legume Parasponia.</title>
        <authorList>
            <person name="Van Velzen R."/>
            <person name="Holmer R."/>
            <person name="Bu F."/>
            <person name="Rutten L."/>
            <person name="Van Zeijl A."/>
            <person name="Liu W."/>
            <person name="Santuari L."/>
            <person name="Cao Q."/>
            <person name="Sharma T."/>
            <person name="Shen D."/>
            <person name="Roswanjaya Y."/>
            <person name="Wardhani T."/>
            <person name="Kalhor M.S."/>
            <person name="Jansen J."/>
            <person name="Van den Hoogen J."/>
            <person name="Gungor B."/>
            <person name="Hartog M."/>
            <person name="Hontelez J."/>
            <person name="Verver J."/>
            <person name="Yang W.-C."/>
            <person name="Schijlen E."/>
            <person name="Repin R."/>
            <person name="Schilthuizen M."/>
            <person name="Schranz E."/>
            <person name="Heidstra R."/>
            <person name="Miyata K."/>
            <person name="Fedorova E."/>
            <person name="Kohlen W."/>
            <person name="Bisseling T."/>
            <person name="Smit S."/>
            <person name="Geurts R."/>
        </authorList>
    </citation>
    <scope>NUCLEOTIDE SEQUENCE [LARGE SCALE GENOMIC DNA]</scope>
    <source>
        <strain evidence="2">cv. WU1-14</strain>
    </source>
</reference>
<evidence type="ECO:0000313" key="2">
    <source>
        <dbReference type="Proteomes" id="UP000237105"/>
    </source>
</evidence>
<comment type="caution">
    <text evidence="1">The sequence shown here is derived from an EMBL/GenBank/DDBJ whole genome shotgun (WGS) entry which is preliminary data.</text>
</comment>
<dbReference type="AlphaFoldDB" id="A0A2P5DMS8"/>
<evidence type="ECO:0000313" key="1">
    <source>
        <dbReference type="EMBL" id="PON74595.1"/>
    </source>
</evidence>
<organism evidence="1 2">
    <name type="scientific">Parasponia andersonii</name>
    <name type="common">Sponia andersonii</name>
    <dbReference type="NCBI Taxonomy" id="3476"/>
    <lineage>
        <taxon>Eukaryota</taxon>
        <taxon>Viridiplantae</taxon>
        <taxon>Streptophyta</taxon>
        <taxon>Embryophyta</taxon>
        <taxon>Tracheophyta</taxon>
        <taxon>Spermatophyta</taxon>
        <taxon>Magnoliopsida</taxon>
        <taxon>eudicotyledons</taxon>
        <taxon>Gunneridae</taxon>
        <taxon>Pentapetalae</taxon>
        <taxon>rosids</taxon>
        <taxon>fabids</taxon>
        <taxon>Rosales</taxon>
        <taxon>Cannabaceae</taxon>
        <taxon>Parasponia</taxon>
    </lineage>
</organism>
<accession>A0A2P5DMS8</accession>
<dbReference type="EMBL" id="JXTB01000028">
    <property type="protein sequence ID" value="PON74595.1"/>
    <property type="molecule type" value="Genomic_DNA"/>
</dbReference>